<reference evidence="1 2" key="1">
    <citation type="journal article" date="2016" name="PLoS ONE">
        <title>Sequence Assembly of Yarrowia lipolytica Strain W29/CLIB89 Shows Transposable Element Diversity.</title>
        <authorList>
            <person name="Magnan C."/>
            <person name="Yu J."/>
            <person name="Chang I."/>
            <person name="Jahn E."/>
            <person name="Kanomata Y."/>
            <person name="Wu J."/>
            <person name="Zeller M."/>
            <person name="Oakes M."/>
            <person name="Baldi P."/>
            <person name="Sandmeyer S."/>
        </authorList>
    </citation>
    <scope>NUCLEOTIDE SEQUENCE [LARGE SCALE GENOMIC DNA]</scope>
    <source>
        <strain evidence="2">CLIB89(W29)</strain>
    </source>
</reference>
<gene>
    <name evidence="1" type="ORF">YALI1_E24700g</name>
</gene>
<dbReference type="VEuPathDB" id="FungiDB:YALI1_E24700g"/>
<dbReference type="Proteomes" id="UP000182444">
    <property type="component" value="Chromosome 1E"/>
</dbReference>
<dbReference type="EMBL" id="CP017557">
    <property type="protein sequence ID" value="AOW05720.1"/>
    <property type="molecule type" value="Genomic_DNA"/>
</dbReference>
<protein>
    <submittedName>
        <fullName evidence="1">Uncharacterized protein</fullName>
    </submittedName>
</protein>
<organism evidence="1 2">
    <name type="scientific">Yarrowia lipolytica</name>
    <name type="common">Candida lipolytica</name>
    <dbReference type="NCBI Taxonomy" id="4952"/>
    <lineage>
        <taxon>Eukaryota</taxon>
        <taxon>Fungi</taxon>
        <taxon>Dikarya</taxon>
        <taxon>Ascomycota</taxon>
        <taxon>Saccharomycotina</taxon>
        <taxon>Dipodascomycetes</taxon>
        <taxon>Dipodascales</taxon>
        <taxon>Dipodascales incertae sedis</taxon>
        <taxon>Yarrowia</taxon>
    </lineage>
</organism>
<dbReference type="GeneID" id="94583680"/>
<sequence>MEADRVRDRARTLTIDGDIMRSGMSFVAGHRSAPLHSRNMASQTSSTHQYRCGMRCMRCGLMFKPDIGTVLNTVYLRKLSKKLASRMYGSRLDLCFVSREQHGLRSLPGAEYGGRYDNWALNGPKIGRLSPHNCHGTILFRRWRLREERE</sequence>
<evidence type="ECO:0000313" key="2">
    <source>
        <dbReference type="Proteomes" id="UP000182444"/>
    </source>
</evidence>
<evidence type="ECO:0000313" key="1">
    <source>
        <dbReference type="EMBL" id="AOW05720.1"/>
    </source>
</evidence>
<accession>A0A1D8NJB2</accession>
<dbReference type="AlphaFoldDB" id="A0A1D8NJB2"/>
<dbReference type="RefSeq" id="XP_068139178.1">
    <property type="nucleotide sequence ID" value="XM_068283077.1"/>
</dbReference>
<proteinExistence type="predicted"/>
<name>A0A1D8NJB2_YARLL</name>